<dbReference type="Proteomes" id="UP001642482">
    <property type="component" value="Unassembled WGS sequence"/>
</dbReference>
<keyword evidence="3" id="KW-1185">Reference proteome</keyword>
<keyword evidence="1" id="KW-1133">Transmembrane helix</keyword>
<accession>A0ABP0B453</accession>
<keyword evidence="1" id="KW-0472">Membrane</keyword>
<proteinExistence type="predicted"/>
<feature type="transmembrane region" description="Helical" evidence="1">
    <location>
        <begin position="38"/>
        <end position="61"/>
    </location>
</feature>
<evidence type="ECO:0000256" key="1">
    <source>
        <dbReference type="SAM" id="Phobius"/>
    </source>
</evidence>
<protein>
    <submittedName>
        <fullName evidence="2">Uncharacterized protein</fullName>
    </submittedName>
</protein>
<keyword evidence="1" id="KW-0812">Transmembrane</keyword>
<comment type="caution">
    <text evidence="2">The sequence shown here is derived from an EMBL/GenBank/DDBJ whole genome shotgun (WGS) entry which is preliminary data.</text>
</comment>
<evidence type="ECO:0000313" key="2">
    <source>
        <dbReference type="EMBL" id="CAK7214314.1"/>
    </source>
</evidence>
<evidence type="ECO:0000313" key="3">
    <source>
        <dbReference type="Proteomes" id="UP001642482"/>
    </source>
</evidence>
<reference evidence="2 3" key="1">
    <citation type="submission" date="2024-01" db="EMBL/GenBank/DDBJ databases">
        <authorList>
            <person name="Allen C."/>
            <person name="Tagirdzhanova G."/>
        </authorList>
    </citation>
    <scope>NUCLEOTIDE SEQUENCE [LARGE SCALE GENOMIC DNA]</scope>
</reference>
<gene>
    <name evidence="2" type="ORF">SEUCBS140593_002146</name>
</gene>
<dbReference type="EMBL" id="CAWUHD010000013">
    <property type="protein sequence ID" value="CAK7214314.1"/>
    <property type="molecule type" value="Genomic_DNA"/>
</dbReference>
<organism evidence="2 3">
    <name type="scientific">Sporothrix eucalyptigena</name>
    <dbReference type="NCBI Taxonomy" id="1812306"/>
    <lineage>
        <taxon>Eukaryota</taxon>
        <taxon>Fungi</taxon>
        <taxon>Dikarya</taxon>
        <taxon>Ascomycota</taxon>
        <taxon>Pezizomycotina</taxon>
        <taxon>Sordariomycetes</taxon>
        <taxon>Sordariomycetidae</taxon>
        <taxon>Ophiostomatales</taxon>
        <taxon>Ophiostomataceae</taxon>
        <taxon>Sporothrix</taxon>
    </lineage>
</organism>
<name>A0ABP0B453_9PEZI</name>
<sequence>MPSTDAVPLGAFIGVGLRQPSKWFIFDSPKMSAGTRTALVVAGAVLLAVGASADLFVQAALAMRRVNWRQVGAYIVHLSECSRWFFTVINITRDVYKRW</sequence>